<feature type="region of interest" description="Disordered" evidence="1">
    <location>
        <begin position="164"/>
        <end position="189"/>
    </location>
</feature>
<gene>
    <name evidence="3" type="ORF">PCOR1329_LOCUS14112</name>
</gene>
<feature type="compositionally biased region" description="Polar residues" evidence="1">
    <location>
        <begin position="980"/>
        <end position="992"/>
    </location>
</feature>
<comment type="caution">
    <text evidence="3">The sequence shown here is derived from an EMBL/GenBank/DDBJ whole genome shotgun (WGS) entry which is preliminary data.</text>
</comment>
<feature type="chain" id="PRO_5046102280" description="Helitron helicase-like domain-containing protein" evidence="2">
    <location>
        <begin position="19"/>
        <end position="1330"/>
    </location>
</feature>
<dbReference type="Proteomes" id="UP001189429">
    <property type="component" value="Unassembled WGS sequence"/>
</dbReference>
<feature type="signal peptide" evidence="2">
    <location>
        <begin position="1"/>
        <end position="18"/>
    </location>
</feature>
<feature type="region of interest" description="Disordered" evidence="1">
    <location>
        <begin position="1232"/>
        <end position="1282"/>
    </location>
</feature>
<feature type="compositionally biased region" description="Low complexity" evidence="1">
    <location>
        <begin position="176"/>
        <end position="187"/>
    </location>
</feature>
<accession>A0ABN9QQN4</accession>
<evidence type="ECO:0008006" key="5">
    <source>
        <dbReference type="Google" id="ProtNLM"/>
    </source>
</evidence>
<sequence length="1330" mass="147530">MAAAILVWTSLMAFYVEGEKGHLMNNQNSSAASALPRDGETLAHLVRFEFRMKDKDLSKHLKHMRLRAHVVLQLGWELIDRGHPAFCKAAAGDPAAIRAAKEAFERRVKLCCPWLGTSGGADGVAPPDVEKATVVAEPSRSSVQDNKHATPALASTDVASVFDDARPTSCAPTDATSRQGTSGQRQQRAMDGGPVVLYVADAAMLEQWNGKCPAIAFPHTLLWQSGGPDFTRAWRHGADVVHRRRATGRPEEVENRPSISMGMWLAGMCRRVEHQIRSDWLFIPGMRNAHFRFLGIAARLGSKVRKYVDEDGSAFTERLTTAARGLHDLLAKEYYGPKRRPIAGNLTVLHMAHGLDTTQKQIVHNMRAVTSTLAGTQELRRRMGHVFQFGAIGYGHGLFITISPNEKQSCLVMRLHRVRQDDPLLRAGCTDDARNSMRKRLASREWPSLSECADAELPDFDLRLCEVANDPLSVVQGFRVAVNVILGRLLGLRLCAECGVARRYRRQPRCCCTDKFGSNSRPMGCIFGVAAALLGAVENQHPGALHFHGFVYLANMFQRAPLTEIATKIRESPGLVDSVKEWHAWVHREEHWAPEEHRENLPSLELEWRQNHRASEHVGLCRWPSYMDHAEPKTKWDEGCDAVACGADAASFKQAYEADAQMIFSKVQHHHRPNGKPLTHCIKKGCKHGDKCKHGFPKTMLLAAPDGPRFRVACPQVAKEVGLKVNGPRNALGEIVGPRSDDFLSGTCPAFAVAFRSNTHTAPNNRLPLITGITHDPTCLCRHGAREETGEGHLRRIAFAVQRSMSNSSRYIGGYISRVQRVGRKARELAKTCLSTLAQRIQGKSEMQQTMNTFHRCIGDWEAKGVARTIVEEVNLAHFADRPNPLAAECITSCPVADFYAGCFLQIVTDETRVGRATARRQQRFVLFTDAGGVTTPPDATARAYAYRPNHAELKTLSPHEFVRLYEVVPKCPPPRDASKPSTGPTEWTANSPPAAADGPLRPGVHYVVKPPTDECRYFALEEDPDDMDFAHMYVIVPRGVPALPIFIGSVTPQPDMTAERRSAILSACFRPWSLVCKYGSSRGLVPLAKHLNLPPKRQRSGRSAPSFRVALKHYLRGHIVSVSNRVLWANVLRTMTTTPEAADEDEDDQDSKTVEALPEDAFPDLSPISIMAELRRVDRDARADAAGEDIGHLSHSVHKALEQSMSFWDPPNTETTWRVPQRQSALRHCSSLSAGARGDAREPLRKSARLKKRDKLYPGDADLTSNIQSWRRGRGGGNRETWDYPKYGMNAVLSERPLRFALEEVIEYEKSSASEQARLQPSSRGASAA</sequence>
<keyword evidence="4" id="KW-1185">Reference proteome</keyword>
<evidence type="ECO:0000256" key="2">
    <source>
        <dbReference type="SAM" id="SignalP"/>
    </source>
</evidence>
<evidence type="ECO:0000256" key="1">
    <source>
        <dbReference type="SAM" id="MobiDB-lite"/>
    </source>
</evidence>
<protein>
    <recommendedName>
        <fullName evidence="5">Helitron helicase-like domain-containing protein</fullName>
    </recommendedName>
</protein>
<organism evidence="3 4">
    <name type="scientific">Prorocentrum cordatum</name>
    <dbReference type="NCBI Taxonomy" id="2364126"/>
    <lineage>
        <taxon>Eukaryota</taxon>
        <taxon>Sar</taxon>
        <taxon>Alveolata</taxon>
        <taxon>Dinophyceae</taxon>
        <taxon>Prorocentrales</taxon>
        <taxon>Prorocentraceae</taxon>
        <taxon>Prorocentrum</taxon>
    </lineage>
</organism>
<reference evidence="3" key="1">
    <citation type="submission" date="2023-10" db="EMBL/GenBank/DDBJ databases">
        <authorList>
            <person name="Chen Y."/>
            <person name="Shah S."/>
            <person name="Dougan E. K."/>
            <person name="Thang M."/>
            <person name="Chan C."/>
        </authorList>
    </citation>
    <scope>NUCLEOTIDE SEQUENCE [LARGE SCALE GENOMIC DNA]</scope>
</reference>
<evidence type="ECO:0000313" key="4">
    <source>
        <dbReference type="Proteomes" id="UP001189429"/>
    </source>
</evidence>
<name>A0ABN9QQN4_9DINO</name>
<proteinExistence type="predicted"/>
<keyword evidence="2" id="KW-0732">Signal</keyword>
<dbReference type="EMBL" id="CAUYUJ010004202">
    <property type="protein sequence ID" value="CAK0808536.1"/>
    <property type="molecule type" value="Genomic_DNA"/>
</dbReference>
<evidence type="ECO:0000313" key="3">
    <source>
        <dbReference type="EMBL" id="CAK0808536.1"/>
    </source>
</evidence>
<feature type="region of interest" description="Disordered" evidence="1">
    <location>
        <begin position="974"/>
        <end position="996"/>
    </location>
</feature>